<dbReference type="SUPFAM" id="SSF52743">
    <property type="entry name" value="Subtilisin-like"/>
    <property type="match status" value="1"/>
</dbReference>
<feature type="active site" description="Charge relay system" evidence="5">
    <location>
        <position position="402"/>
    </location>
</feature>
<evidence type="ECO:0000256" key="4">
    <source>
        <dbReference type="ARBA" id="ARBA00022825"/>
    </source>
</evidence>
<gene>
    <name evidence="8" type="ORF">GCM10023307_00240</name>
</gene>
<name>A0ABP9AF95_9GAMM</name>
<dbReference type="InterPro" id="IPR022398">
    <property type="entry name" value="Peptidase_S8_His-AS"/>
</dbReference>
<organism evidence="8 9">
    <name type="scientific">Lysobacter hankyongensis</name>
    <dbReference type="NCBI Taxonomy" id="1176535"/>
    <lineage>
        <taxon>Bacteria</taxon>
        <taxon>Pseudomonadati</taxon>
        <taxon>Pseudomonadota</taxon>
        <taxon>Gammaproteobacteria</taxon>
        <taxon>Lysobacterales</taxon>
        <taxon>Lysobacteraceae</taxon>
        <taxon>Lysobacter</taxon>
    </lineage>
</organism>
<dbReference type="InterPro" id="IPR015500">
    <property type="entry name" value="Peptidase_S8_subtilisin-rel"/>
</dbReference>
<keyword evidence="6" id="KW-0732">Signal</keyword>
<dbReference type="PROSITE" id="PS50873">
    <property type="entry name" value="PEROXIDASE_4"/>
    <property type="match status" value="1"/>
</dbReference>
<keyword evidence="9" id="KW-1185">Reference proteome</keyword>
<reference evidence="9" key="1">
    <citation type="journal article" date="2019" name="Int. J. Syst. Evol. Microbiol.">
        <title>The Global Catalogue of Microorganisms (GCM) 10K type strain sequencing project: providing services to taxonomists for standard genome sequencing and annotation.</title>
        <authorList>
            <consortium name="The Broad Institute Genomics Platform"/>
            <consortium name="The Broad Institute Genome Sequencing Center for Infectious Disease"/>
            <person name="Wu L."/>
            <person name="Ma J."/>
        </authorList>
    </citation>
    <scope>NUCLEOTIDE SEQUENCE [LARGE SCALE GENOMIC DNA]</scope>
    <source>
        <strain evidence="9">JCM 18204</strain>
    </source>
</reference>
<dbReference type="PANTHER" id="PTHR43806">
    <property type="entry name" value="PEPTIDASE S8"/>
    <property type="match status" value="1"/>
</dbReference>
<evidence type="ECO:0000256" key="5">
    <source>
        <dbReference type="PROSITE-ProRule" id="PRU01240"/>
    </source>
</evidence>
<keyword evidence="3 5" id="KW-0378">Hydrolase</keyword>
<accession>A0ABP9AF95</accession>
<dbReference type="EMBL" id="BAABJE010000001">
    <property type="protein sequence ID" value="GAA4780381.1"/>
    <property type="molecule type" value="Genomic_DNA"/>
</dbReference>
<keyword evidence="2 5" id="KW-0645">Protease</keyword>
<dbReference type="InterPro" id="IPR002016">
    <property type="entry name" value="Haem_peroxidase"/>
</dbReference>
<comment type="caution">
    <text evidence="8">The sequence shown here is derived from an EMBL/GenBank/DDBJ whole genome shotgun (WGS) entry which is preliminary data.</text>
</comment>
<feature type="signal peptide" evidence="6">
    <location>
        <begin position="1"/>
        <end position="21"/>
    </location>
</feature>
<proteinExistence type="inferred from homology"/>
<feature type="active site" description="Charge relay system" evidence="5">
    <location>
        <position position="188"/>
    </location>
</feature>
<evidence type="ECO:0000259" key="7">
    <source>
        <dbReference type="PROSITE" id="PS50873"/>
    </source>
</evidence>
<dbReference type="PANTHER" id="PTHR43806:SF11">
    <property type="entry name" value="CEREVISIN-RELATED"/>
    <property type="match status" value="1"/>
</dbReference>
<evidence type="ECO:0000256" key="1">
    <source>
        <dbReference type="ARBA" id="ARBA00011073"/>
    </source>
</evidence>
<dbReference type="InterPro" id="IPR036852">
    <property type="entry name" value="Peptidase_S8/S53_dom_sf"/>
</dbReference>
<dbReference type="InterPro" id="IPR050131">
    <property type="entry name" value="Peptidase_S8_subtilisin-like"/>
</dbReference>
<dbReference type="PRINTS" id="PR00723">
    <property type="entry name" value="SUBTILISIN"/>
</dbReference>
<feature type="active site" description="Charge relay system" evidence="5">
    <location>
        <position position="153"/>
    </location>
</feature>
<dbReference type="PROSITE" id="PS00137">
    <property type="entry name" value="SUBTILASE_HIS"/>
    <property type="match status" value="1"/>
</dbReference>
<dbReference type="Gene3D" id="3.40.50.200">
    <property type="entry name" value="Peptidase S8/S53 domain"/>
    <property type="match status" value="1"/>
</dbReference>
<evidence type="ECO:0000313" key="8">
    <source>
        <dbReference type="EMBL" id="GAA4780381.1"/>
    </source>
</evidence>
<keyword evidence="4 5" id="KW-0720">Serine protease</keyword>
<dbReference type="InterPro" id="IPR000209">
    <property type="entry name" value="Peptidase_S8/S53_dom"/>
</dbReference>
<evidence type="ECO:0000256" key="2">
    <source>
        <dbReference type="ARBA" id="ARBA00022670"/>
    </source>
</evidence>
<dbReference type="Proteomes" id="UP001499959">
    <property type="component" value="Unassembled WGS sequence"/>
</dbReference>
<dbReference type="PROSITE" id="PS00138">
    <property type="entry name" value="SUBTILASE_SER"/>
    <property type="match status" value="1"/>
</dbReference>
<evidence type="ECO:0000256" key="3">
    <source>
        <dbReference type="ARBA" id="ARBA00022801"/>
    </source>
</evidence>
<dbReference type="RefSeq" id="WP_345301245.1">
    <property type="nucleotide sequence ID" value="NZ_BAABJE010000001.1"/>
</dbReference>
<sequence>MKRTLPLLALCLLAPAQTAFPSTPPIDDGGDLDLVPHEILVRFKPGARAAEVAARIPGLAVETRSRTLHLARLAPAGAAGFGKAEARAATLQLLERVRRLPDVAYAQPNYLFSLSHTPNDLLYPQQWHYPMVGLPSAWDITRGNASVRIAILDTGRNYHPELAAKWLPNEYNAEEPGYNATDRSKFSHGTHVAGIAAASSGNGTGIAGTCHDCMLLNVKVTDARNRIPLDNVIAGIDWAIANDADVMNMSFEFAEPCTQLRMPALRDAIARATADGIVVVAAAGNGRSMVDNTSPASCPGAISVAATDRDAKWLSPYSNGGPSTGITAPGGGGDLVFLPDGRVDTAASTIYGNTAGHPQCPAVNGQVFNPNHFGAFSTWSVPYTENGVARITHCYRYLSGTSMAAPHVSGTVGLMRSVNPSLTPAQIASILQRTARPMPLCGPDCGPGLLDAHAAVAAARDLASP</sequence>
<comment type="similarity">
    <text evidence="1 5">Belongs to the peptidase S8 family.</text>
</comment>
<evidence type="ECO:0000256" key="6">
    <source>
        <dbReference type="SAM" id="SignalP"/>
    </source>
</evidence>
<dbReference type="PROSITE" id="PS51892">
    <property type="entry name" value="SUBTILASE"/>
    <property type="match status" value="1"/>
</dbReference>
<evidence type="ECO:0000313" key="9">
    <source>
        <dbReference type="Proteomes" id="UP001499959"/>
    </source>
</evidence>
<feature type="domain" description="Plant heme peroxidase family profile" evidence="7">
    <location>
        <begin position="230"/>
        <end position="465"/>
    </location>
</feature>
<dbReference type="Pfam" id="PF00082">
    <property type="entry name" value="Peptidase_S8"/>
    <property type="match status" value="1"/>
</dbReference>
<protein>
    <recommendedName>
        <fullName evidence="7">Plant heme peroxidase family profile domain-containing protein</fullName>
    </recommendedName>
</protein>
<feature type="chain" id="PRO_5047162469" description="Plant heme peroxidase family profile domain-containing protein" evidence="6">
    <location>
        <begin position="22"/>
        <end position="465"/>
    </location>
</feature>
<dbReference type="InterPro" id="IPR023828">
    <property type="entry name" value="Peptidase_S8_Ser-AS"/>
</dbReference>